<keyword evidence="4" id="KW-0456">Lyase</keyword>
<accession>A0AAV1BWK6</accession>
<organism evidence="7 8">
    <name type="scientific">Oldenlandia corymbosa var. corymbosa</name>
    <dbReference type="NCBI Taxonomy" id="529605"/>
    <lineage>
        <taxon>Eukaryota</taxon>
        <taxon>Viridiplantae</taxon>
        <taxon>Streptophyta</taxon>
        <taxon>Embryophyta</taxon>
        <taxon>Tracheophyta</taxon>
        <taxon>Spermatophyta</taxon>
        <taxon>Magnoliopsida</taxon>
        <taxon>eudicotyledons</taxon>
        <taxon>Gunneridae</taxon>
        <taxon>Pentapetalae</taxon>
        <taxon>asterids</taxon>
        <taxon>lamiids</taxon>
        <taxon>Gentianales</taxon>
        <taxon>Rubiaceae</taxon>
        <taxon>Rubioideae</taxon>
        <taxon>Spermacoceae</taxon>
        <taxon>Hedyotis-Oldenlandia complex</taxon>
        <taxon>Oldenlandia</taxon>
    </lineage>
</organism>
<protein>
    <submittedName>
        <fullName evidence="7">OLC1v1021849C1</fullName>
    </submittedName>
</protein>
<dbReference type="GO" id="GO:0016114">
    <property type="term" value="P:terpenoid biosynthetic process"/>
    <property type="evidence" value="ECO:0007669"/>
    <property type="project" value="InterPro"/>
</dbReference>
<keyword evidence="8" id="KW-1185">Reference proteome</keyword>
<dbReference type="InterPro" id="IPR001906">
    <property type="entry name" value="Terpene_synth_N"/>
</dbReference>
<keyword evidence="2" id="KW-0479">Metal-binding</keyword>
<evidence type="ECO:0000313" key="8">
    <source>
        <dbReference type="Proteomes" id="UP001161247"/>
    </source>
</evidence>
<evidence type="ECO:0000256" key="1">
    <source>
        <dbReference type="ARBA" id="ARBA00001946"/>
    </source>
</evidence>
<proteinExistence type="predicted"/>
<feature type="domain" description="Terpene synthase N-terminal" evidence="5">
    <location>
        <begin position="78"/>
        <end position="233"/>
    </location>
</feature>
<dbReference type="AlphaFoldDB" id="A0AAV1BWK6"/>
<dbReference type="InterPro" id="IPR036965">
    <property type="entry name" value="Terpene_synth_N_sf"/>
</dbReference>
<dbReference type="SUPFAM" id="SSF48576">
    <property type="entry name" value="Terpenoid synthases"/>
    <property type="match status" value="1"/>
</dbReference>
<dbReference type="Proteomes" id="UP001161247">
    <property type="component" value="Chromosome 1"/>
</dbReference>
<dbReference type="InterPro" id="IPR008949">
    <property type="entry name" value="Isoprenoid_synthase_dom_sf"/>
</dbReference>
<keyword evidence="3" id="KW-0460">Magnesium</keyword>
<reference evidence="7" key="1">
    <citation type="submission" date="2023-03" db="EMBL/GenBank/DDBJ databases">
        <authorList>
            <person name="Julca I."/>
        </authorList>
    </citation>
    <scope>NUCLEOTIDE SEQUENCE</scope>
</reference>
<dbReference type="InterPro" id="IPR050148">
    <property type="entry name" value="Terpene_synthase-like"/>
</dbReference>
<evidence type="ECO:0000256" key="2">
    <source>
        <dbReference type="ARBA" id="ARBA00022723"/>
    </source>
</evidence>
<dbReference type="GO" id="GO:0000287">
    <property type="term" value="F:magnesium ion binding"/>
    <property type="evidence" value="ECO:0007669"/>
    <property type="project" value="InterPro"/>
</dbReference>
<feature type="domain" description="Terpene synthase metal-binding" evidence="6">
    <location>
        <begin position="304"/>
        <end position="547"/>
    </location>
</feature>
<name>A0AAV1BWK6_OLDCO</name>
<evidence type="ECO:0000256" key="4">
    <source>
        <dbReference type="ARBA" id="ARBA00023239"/>
    </source>
</evidence>
<dbReference type="Pfam" id="PF03936">
    <property type="entry name" value="Terpene_synth_C"/>
    <property type="match status" value="1"/>
</dbReference>
<dbReference type="PANTHER" id="PTHR31225">
    <property type="entry name" value="OS04G0344100 PROTEIN-RELATED"/>
    <property type="match status" value="1"/>
</dbReference>
<dbReference type="InterPro" id="IPR005630">
    <property type="entry name" value="Terpene_synthase_metal-bd"/>
</dbReference>
<dbReference type="GO" id="GO:0010333">
    <property type="term" value="F:terpene synthase activity"/>
    <property type="evidence" value="ECO:0007669"/>
    <property type="project" value="InterPro"/>
</dbReference>
<dbReference type="Pfam" id="PF01397">
    <property type="entry name" value="Terpene_synth"/>
    <property type="match status" value="1"/>
</dbReference>
<dbReference type="Gene3D" id="1.10.600.10">
    <property type="entry name" value="Farnesyl Diphosphate Synthase"/>
    <property type="match status" value="1"/>
</dbReference>
<evidence type="ECO:0000259" key="6">
    <source>
        <dbReference type="Pfam" id="PF03936"/>
    </source>
</evidence>
<comment type="cofactor">
    <cofactor evidence="1">
        <name>Mg(2+)</name>
        <dbReference type="ChEBI" id="CHEBI:18420"/>
    </cofactor>
</comment>
<dbReference type="EMBL" id="OX459118">
    <property type="protein sequence ID" value="CAI9087704.1"/>
    <property type="molecule type" value="Genomic_DNA"/>
</dbReference>
<evidence type="ECO:0000259" key="5">
    <source>
        <dbReference type="Pfam" id="PF01397"/>
    </source>
</evidence>
<sequence>MFLSRFQQSFLVTKSTMIPSIANSAFSSRYYNVTHHSNEQLQERKPNLVNCSLISPNLSIQPNVSSDLKPSFLHQTHQDEMLPLKHEEHSDIVRNQLKACGKEDSLMGLWLVDAIQRLGIDHHFRQEIDELMRRHYICTLSSKSRFSHSGPDSLLAVSLSFRLLRQEGYYVAPDVFNKFTDEKGKFNMKTVKGDIRALMELYEAAQLGVEGEDILEDAAKFSCQHLNAWAEYVDDNDASMIKNVLKHPYRKSLARFRSMNFKSAEFFRVNGLEESLQELSFVANYRAQDVRKQESLQVSKWWEDLGIGKKLEHARGEPLKWYPWPLPLLNDLSLSNERVALTKIISFIYLIDDIFDYYGEPEHLNLFSQSVKRWELGANEQLPDYMKECLSGLQEVTNEVAVQIQKKHGFNPIQSLRKTWEDLFSAFVVESRWINASSGSENLPKSDEYLQNAKVTSGVHVVLVHAFYLLGFGTNKSSITLDDTLRITSSVATIFRLWDDLGCSKCQDEGQMCHDGSYIDYYINEHEGVGAETARDHVFNMISDEWKRLNLEFLRLNRSSSSFQKASLNLLRMVKDELLYMKHAEKLVRDRCKEATENTGKR</sequence>
<dbReference type="InterPro" id="IPR008930">
    <property type="entry name" value="Terpenoid_cyclase/PrenylTrfase"/>
</dbReference>
<dbReference type="SUPFAM" id="SSF48239">
    <property type="entry name" value="Terpenoid cyclases/Protein prenyltransferases"/>
    <property type="match status" value="1"/>
</dbReference>
<gene>
    <name evidence="7" type="ORF">OLC1_LOCUS460</name>
</gene>
<dbReference type="PANTHER" id="PTHR31225:SF0">
    <property type="entry name" value="S-(+)-LINALOOL SYNTHASE, CHLOROPLASTIC"/>
    <property type="match status" value="1"/>
</dbReference>
<evidence type="ECO:0000313" key="7">
    <source>
        <dbReference type="EMBL" id="CAI9087704.1"/>
    </source>
</evidence>
<dbReference type="Gene3D" id="1.50.10.130">
    <property type="entry name" value="Terpene synthase, N-terminal domain"/>
    <property type="match status" value="1"/>
</dbReference>
<evidence type="ECO:0000256" key="3">
    <source>
        <dbReference type="ARBA" id="ARBA00022842"/>
    </source>
</evidence>